<dbReference type="PROSITE" id="PS50112">
    <property type="entry name" value="PAS"/>
    <property type="match status" value="1"/>
</dbReference>
<evidence type="ECO:0000256" key="2">
    <source>
        <dbReference type="ARBA" id="ARBA00012438"/>
    </source>
</evidence>
<feature type="domain" description="PAC" evidence="7">
    <location>
        <begin position="164"/>
        <end position="221"/>
    </location>
</feature>
<dbReference type="InterPro" id="IPR000700">
    <property type="entry name" value="PAS-assoc_C"/>
</dbReference>
<dbReference type="Pfam" id="PF08448">
    <property type="entry name" value="PAS_4"/>
    <property type="match status" value="1"/>
</dbReference>
<feature type="domain" description="PAS" evidence="6">
    <location>
        <begin position="96"/>
        <end position="166"/>
    </location>
</feature>
<dbReference type="AlphaFoldDB" id="A0A6B2M2F6"/>
<dbReference type="Gene3D" id="3.30.450.40">
    <property type="match status" value="1"/>
</dbReference>
<dbReference type="PROSITE" id="PS50113">
    <property type="entry name" value="PAC"/>
    <property type="match status" value="1"/>
</dbReference>
<evidence type="ECO:0000256" key="5">
    <source>
        <dbReference type="ARBA" id="ARBA00022777"/>
    </source>
</evidence>
<dbReference type="CDD" id="cd00130">
    <property type="entry name" value="PAS"/>
    <property type="match status" value="1"/>
</dbReference>
<name>A0A6B2M2F6_9BACT</name>
<dbReference type="EMBL" id="JAAGNX010000001">
    <property type="protein sequence ID" value="NDV61900.1"/>
    <property type="molecule type" value="Genomic_DNA"/>
</dbReference>
<accession>A0A6B2M2F6</accession>
<gene>
    <name evidence="8" type="ORF">G0Q06_05505</name>
</gene>
<comment type="caution">
    <text evidence="8">The sequence shown here is derived from an EMBL/GenBank/DDBJ whole genome shotgun (WGS) entry which is preliminary data.</text>
</comment>
<protein>
    <recommendedName>
        <fullName evidence="2">histidine kinase</fullName>
        <ecNumber evidence="2">2.7.13.3</ecNumber>
    </recommendedName>
</protein>
<dbReference type="EC" id="2.7.13.3" evidence="2"/>
<evidence type="ECO:0000256" key="3">
    <source>
        <dbReference type="ARBA" id="ARBA00022553"/>
    </source>
</evidence>
<comment type="catalytic activity">
    <reaction evidence="1">
        <text>ATP + protein L-histidine = ADP + protein N-phospho-L-histidine.</text>
        <dbReference type="EC" id="2.7.13.3"/>
    </reaction>
</comment>
<dbReference type="PANTHER" id="PTHR43304:SF1">
    <property type="entry name" value="PAC DOMAIN-CONTAINING PROTEIN"/>
    <property type="match status" value="1"/>
</dbReference>
<organism evidence="8 9">
    <name type="scientific">Oceanipulchritudo coccoides</name>
    <dbReference type="NCBI Taxonomy" id="2706888"/>
    <lineage>
        <taxon>Bacteria</taxon>
        <taxon>Pseudomonadati</taxon>
        <taxon>Verrucomicrobiota</taxon>
        <taxon>Opitutia</taxon>
        <taxon>Puniceicoccales</taxon>
        <taxon>Oceanipulchritudinaceae</taxon>
        <taxon>Oceanipulchritudo</taxon>
    </lineage>
</organism>
<dbReference type="SUPFAM" id="SSF55785">
    <property type="entry name" value="PYP-like sensor domain (PAS domain)"/>
    <property type="match status" value="2"/>
</dbReference>
<dbReference type="InterPro" id="IPR029016">
    <property type="entry name" value="GAF-like_dom_sf"/>
</dbReference>
<dbReference type="PANTHER" id="PTHR43304">
    <property type="entry name" value="PHYTOCHROME-LIKE PROTEIN CPH1"/>
    <property type="match status" value="1"/>
</dbReference>
<keyword evidence="4" id="KW-0808">Transferase</keyword>
<dbReference type="Pfam" id="PF01590">
    <property type="entry name" value="GAF"/>
    <property type="match status" value="1"/>
</dbReference>
<evidence type="ECO:0000313" key="9">
    <source>
        <dbReference type="Proteomes" id="UP000478417"/>
    </source>
</evidence>
<dbReference type="InterPro" id="IPR000014">
    <property type="entry name" value="PAS"/>
</dbReference>
<keyword evidence="5" id="KW-0418">Kinase</keyword>
<dbReference type="InterPro" id="IPR013656">
    <property type="entry name" value="PAS_4"/>
</dbReference>
<dbReference type="GO" id="GO:0004673">
    <property type="term" value="F:protein histidine kinase activity"/>
    <property type="evidence" value="ECO:0007669"/>
    <property type="project" value="UniProtKB-EC"/>
</dbReference>
<dbReference type="SMART" id="SM00065">
    <property type="entry name" value="GAF"/>
    <property type="match status" value="1"/>
</dbReference>
<dbReference type="NCBIfam" id="TIGR00229">
    <property type="entry name" value="sensory_box"/>
    <property type="match status" value="1"/>
</dbReference>
<dbReference type="RefSeq" id="WP_163963239.1">
    <property type="nucleotide sequence ID" value="NZ_JAAGNX010000001.1"/>
</dbReference>
<keyword evidence="9" id="KW-1185">Reference proteome</keyword>
<sequence length="510" mass="58745">MAEICLCSLPTIQKWRSGEVTPSGAARQLIKLLDFSAKGNPAELRSLLSKMNRSISSGSSQADDEIQQLESSMTKVMNRIELMLDARRKEKALAESEARYRSMVESQEDPVCRWKPDTTLTFVNEAYANLYSKFGTDLLGRKWLDFIPKERRSFIETLVTDMVRRGEPEVLKHESVDKDGQIHYQEWRDIPILDERGSVIEFHSVGRDKTELFKSRQKIEELTASLDSLMQACGNPVILFKPDGTLLQWNTEFKEQLLQDNDWKHLGDLFPALEKKRFNRLLERLTESDHIVYRIKFDNRAMLMTVRAIRAFESEPQFLGVFQEIKNLPSGHIKQVRLAEEILIDDRPLDPVLRKADEKRINREVEAVAKRTQVDRIRVFLFDDKNELANNVIEWCADGDDSHIDQLQRVSYNEYSWWMKKLNKGQWINVSDINQLPGTAGSEKKVLKAQDIASVVVAPLEVDGKLVGSVGFEQILKPRLWHSQEIELLKHLKEKTEEYLAGSLSASESN</sequence>
<evidence type="ECO:0000256" key="4">
    <source>
        <dbReference type="ARBA" id="ARBA00022679"/>
    </source>
</evidence>
<dbReference type="InterPro" id="IPR003018">
    <property type="entry name" value="GAF"/>
</dbReference>
<keyword evidence="3" id="KW-0597">Phosphoprotein</keyword>
<dbReference type="Proteomes" id="UP000478417">
    <property type="component" value="Unassembled WGS sequence"/>
</dbReference>
<dbReference type="SMART" id="SM00091">
    <property type="entry name" value="PAS"/>
    <property type="match status" value="2"/>
</dbReference>
<evidence type="ECO:0000256" key="1">
    <source>
        <dbReference type="ARBA" id="ARBA00000085"/>
    </source>
</evidence>
<evidence type="ECO:0000259" key="6">
    <source>
        <dbReference type="PROSITE" id="PS50112"/>
    </source>
</evidence>
<dbReference type="InterPro" id="IPR035965">
    <property type="entry name" value="PAS-like_dom_sf"/>
</dbReference>
<evidence type="ECO:0000259" key="7">
    <source>
        <dbReference type="PROSITE" id="PS50113"/>
    </source>
</evidence>
<evidence type="ECO:0000313" key="8">
    <source>
        <dbReference type="EMBL" id="NDV61900.1"/>
    </source>
</evidence>
<dbReference type="InterPro" id="IPR052162">
    <property type="entry name" value="Sensor_kinase/Photoreceptor"/>
</dbReference>
<proteinExistence type="predicted"/>
<reference evidence="8 9" key="1">
    <citation type="submission" date="2020-02" db="EMBL/GenBank/DDBJ databases">
        <title>Albibacoteraceae fam. nov., the first described family within the subdivision 4 Verrucomicrobia.</title>
        <authorList>
            <person name="Xi F."/>
        </authorList>
    </citation>
    <scope>NUCLEOTIDE SEQUENCE [LARGE SCALE GENOMIC DNA]</scope>
    <source>
        <strain evidence="8 9">CK1056</strain>
    </source>
</reference>
<dbReference type="Gene3D" id="3.30.450.20">
    <property type="entry name" value="PAS domain"/>
    <property type="match status" value="1"/>
</dbReference>
<dbReference type="SUPFAM" id="SSF55781">
    <property type="entry name" value="GAF domain-like"/>
    <property type="match status" value="1"/>
</dbReference>